<dbReference type="EMBL" id="MORL01000026">
    <property type="protein sequence ID" value="OIN56233.1"/>
    <property type="molecule type" value="Genomic_DNA"/>
</dbReference>
<comment type="caution">
    <text evidence="1">The sequence shown here is derived from an EMBL/GenBank/DDBJ whole genome shotgun (WGS) entry which is preliminary data.</text>
</comment>
<name>A0A1S2VBZ7_9BACT</name>
<dbReference type="Proteomes" id="UP000181790">
    <property type="component" value="Unassembled WGS sequence"/>
</dbReference>
<evidence type="ECO:0008006" key="3">
    <source>
        <dbReference type="Google" id="ProtNLM"/>
    </source>
</evidence>
<proteinExistence type="predicted"/>
<dbReference type="InterPro" id="IPR021352">
    <property type="entry name" value="DUF2971"/>
</dbReference>
<evidence type="ECO:0000313" key="1">
    <source>
        <dbReference type="EMBL" id="OIN56233.1"/>
    </source>
</evidence>
<accession>A0A1S2VBZ7</accession>
<protein>
    <recommendedName>
        <fullName evidence="3">DUF2971 domain-containing protein</fullName>
    </recommendedName>
</protein>
<gene>
    <name evidence="1" type="ORF">BLX24_25895</name>
</gene>
<dbReference type="Pfam" id="PF11185">
    <property type="entry name" value="DUF2971"/>
    <property type="match status" value="1"/>
</dbReference>
<dbReference type="OrthoDB" id="190848at2"/>
<evidence type="ECO:0000313" key="2">
    <source>
        <dbReference type="Proteomes" id="UP000181790"/>
    </source>
</evidence>
<reference evidence="1 2" key="1">
    <citation type="submission" date="2016-10" db="EMBL/GenBank/DDBJ databases">
        <title>Arsenicibacter rosenii gen. nov., sp. nov., an efficient arsenic-methylating bacterium isolated from an arsenic-contaminated paddy soil.</title>
        <authorList>
            <person name="Huang K."/>
        </authorList>
    </citation>
    <scope>NUCLEOTIDE SEQUENCE [LARGE SCALE GENOMIC DNA]</scope>
    <source>
        <strain evidence="1 2">SM-1</strain>
    </source>
</reference>
<organism evidence="1 2">
    <name type="scientific">Arsenicibacter rosenii</name>
    <dbReference type="NCBI Taxonomy" id="1750698"/>
    <lineage>
        <taxon>Bacteria</taxon>
        <taxon>Pseudomonadati</taxon>
        <taxon>Bacteroidota</taxon>
        <taxon>Cytophagia</taxon>
        <taxon>Cytophagales</taxon>
        <taxon>Spirosomataceae</taxon>
        <taxon>Arsenicibacter</taxon>
    </lineage>
</organism>
<dbReference type="AlphaFoldDB" id="A0A1S2VBZ7"/>
<sequence length="261" mass="29976">MDTDKIKELIKIGVANGQYPQFVYKYRISDTTKNPHFDSIITTNSLMFSSPKAFNDPFDCQLQPVTFPTPTEVTQFLNRVLPSEPANIISNLATNAINNPLAFSKILEDAINFDDKGVLCLSQEPDNILLWSHYADNHYGVCLKFDILEDLDFFSIPLTVIYDQSYPVYNHMTQPNEIVTKMIKTKFELWKYEKEIRIFKQAKGLYNFNKKALTEIIFGCNKSQAEIDRIKNLANTNGYAHLTFKQTEKQNGTYGLTLKTI</sequence>
<dbReference type="RefSeq" id="WP_071506137.1">
    <property type="nucleotide sequence ID" value="NZ_MORL01000026.1"/>
</dbReference>
<keyword evidence="2" id="KW-1185">Reference proteome</keyword>